<evidence type="ECO:0000256" key="1">
    <source>
        <dbReference type="SAM" id="MobiDB-lite"/>
    </source>
</evidence>
<proteinExistence type="predicted"/>
<organism evidence="2 3">
    <name type="scientific">Mycena rosella</name>
    <name type="common">Pink bonnet</name>
    <name type="synonym">Agaricus rosellus</name>
    <dbReference type="NCBI Taxonomy" id="1033263"/>
    <lineage>
        <taxon>Eukaryota</taxon>
        <taxon>Fungi</taxon>
        <taxon>Dikarya</taxon>
        <taxon>Basidiomycota</taxon>
        <taxon>Agaricomycotina</taxon>
        <taxon>Agaricomycetes</taxon>
        <taxon>Agaricomycetidae</taxon>
        <taxon>Agaricales</taxon>
        <taxon>Marasmiineae</taxon>
        <taxon>Mycenaceae</taxon>
        <taxon>Mycena</taxon>
    </lineage>
</organism>
<name>A0AAD7DXX0_MYCRO</name>
<dbReference type="Proteomes" id="UP001221757">
    <property type="component" value="Unassembled WGS sequence"/>
</dbReference>
<comment type="caution">
    <text evidence="2">The sequence shown here is derived from an EMBL/GenBank/DDBJ whole genome shotgun (WGS) entry which is preliminary data.</text>
</comment>
<keyword evidence="3" id="KW-1185">Reference proteome</keyword>
<sequence length="163" mass="17279">MLQSSASSTPWMAIFPCTKDSPAGITSDLISNAQKLGAHAILAYTEAAVFSFSNLTDNTPPVSVLFEPSKIKFYDAAAMNKLAANITRDFDALRTNSSILSQTDIVLARIPAISANTSVADPATSTSSLTPSPTKKPSSAARLDARFNSVLLAIISASHFVRW</sequence>
<reference evidence="2" key="1">
    <citation type="submission" date="2023-03" db="EMBL/GenBank/DDBJ databases">
        <title>Massive genome expansion in bonnet fungi (Mycena s.s.) driven by repeated elements and novel gene families across ecological guilds.</title>
        <authorList>
            <consortium name="Lawrence Berkeley National Laboratory"/>
            <person name="Harder C.B."/>
            <person name="Miyauchi S."/>
            <person name="Viragh M."/>
            <person name="Kuo A."/>
            <person name="Thoen E."/>
            <person name="Andreopoulos B."/>
            <person name="Lu D."/>
            <person name="Skrede I."/>
            <person name="Drula E."/>
            <person name="Henrissat B."/>
            <person name="Morin E."/>
            <person name="Kohler A."/>
            <person name="Barry K."/>
            <person name="LaButti K."/>
            <person name="Morin E."/>
            <person name="Salamov A."/>
            <person name="Lipzen A."/>
            <person name="Mereny Z."/>
            <person name="Hegedus B."/>
            <person name="Baldrian P."/>
            <person name="Stursova M."/>
            <person name="Weitz H."/>
            <person name="Taylor A."/>
            <person name="Grigoriev I.V."/>
            <person name="Nagy L.G."/>
            <person name="Martin F."/>
            <person name="Kauserud H."/>
        </authorList>
    </citation>
    <scope>NUCLEOTIDE SEQUENCE</scope>
    <source>
        <strain evidence="2">CBHHK067</strain>
    </source>
</reference>
<accession>A0AAD7DXX0</accession>
<dbReference type="EMBL" id="JARKIE010000020">
    <property type="protein sequence ID" value="KAJ7700497.1"/>
    <property type="molecule type" value="Genomic_DNA"/>
</dbReference>
<feature type="region of interest" description="Disordered" evidence="1">
    <location>
        <begin position="119"/>
        <end position="138"/>
    </location>
</feature>
<gene>
    <name evidence="2" type="ORF">B0H17DRAFT_1176828</name>
</gene>
<feature type="compositionally biased region" description="Low complexity" evidence="1">
    <location>
        <begin position="120"/>
        <end position="138"/>
    </location>
</feature>
<evidence type="ECO:0000313" key="2">
    <source>
        <dbReference type="EMBL" id="KAJ7700497.1"/>
    </source>
</evidence>
<dbReference type="AlphaFoldDB" id="A0AAD7DXX0"/>
<evidence type="ECO:0000313" key="3">
    <source>
        <dbReference type="Proteomes" id="UP001221757"/>
    </source>
</evidence>
<protein>
    <submittedName>
        <fullName evidence="2">Uncharacterized protein</fullName>
    </submittedName>
</protein>